<dbReference type="SUPFAM" id="SSF102114">
    <property type="entry name" value="Radical SAM enzymes"/>
    <property type="match status" value="1"/>
</dbReference>
<dbReference type="InterPro" id="IPR007197">
    <property type="entry name" value="rSAM"/>
</dbReference>
<evidence type="ECO:0000256" key="5">
    <source>
        <dbReference type="ARBA" id="ARBA00023014"/>
    </source>
</evidence>
<evidence type="ECO:0000256" key="2">
    <source>
        <dbReference type="ARBA" id="ARBA00022691"/>
    </source>
</evidence>
<dbReference type="InterPro" id="IPR016431">
    <property type="entry name" value="Pyrv-formate_lyase-activ_prd"/>
</dbReference>
<comment type="cofactor">
    <cofactor evidence="6">
        <name>[4Fe-4S] cluster</name>
        <dbReference type="ChEBI" id="CHEBI:49883"/>
    </cofactor>
    <text evidence="6">Binds 1 [4Fe-4S] cluster. The cluster is coordinated with 3 cysteines and an exchangeable S-adenosyl-L-methionine.</text>
</comment>
<dbReference type="InterPro" id="IPR034457">
    <property type="entry name" value="Organic_radical-activating"/>
</dbReference>
<dbReference type="GO" id="GO:0046872">
    <property type="term" value="F:metal ion binding"/>
    <property type="evidence" value="ECO:0007669"/>
    <property type="project" value="UniProtKB-KW"/>
</dbReference>
<accession>A0A7G9Z0M0</accession>
<dbReference type="InterPro" id="IPR006638">
    <property type="entry name" value="Elp3/MiaA/NifB-like_rSAM"/>
</dbReference>
<organism evidence="8">
    <name type="scientific">Candidatus Methanophagaceae archaeon ANME-1 ERB6</name>
    <dbReference type="NCBI Taxonomy" id="2759912"/>
    <lineage>
        <taxon>Archaea</taxon>
        <taxon>Methanobacteriati</taxon>
        <taxon>Methanobacteriota</taxon>
        <taxon>Stenosarchaea group</taxon>
        <taxon>Methanomicrobia</taxon>
        <taxon>Candidatus Methanophagales</taxon>
        <taxon>Candidatus Methanophagaceae</taxon>
    </lineage>
</organism>
<dbReference type="SFLD" id="SFLDG01067">
    <property type="entry name" value="SPASM/twitch_domain_containing"/>
    <property type="match status" value="1"/>
</dbReference>
<evidence type="ECO:0000256" key="6">
    <source>
        <dbReference type="PIRSR" id="PIRSR004869-50"/>
    </source>
</evidence>
<protein>
    <submittedName>
        <fullName evidence="8">GTP 3',8-cyclase</fullName>
    </submittedName>
</protein>
<dbReference type="GO" id="GO:0003824">
    <property type="term" value="F:catalytic activity"/>
    <property type="evidence" value="ECO:0007669"/>
    <property type="project" value="InterPro"/>
</dbReference>
<dbReference type="SFLD" id="SFLDG01101">
    <property type="entry name" value="Uncharacterised_Radical_SAM_Su"/>
    <property type="match status" value="1"/>
</dbReference>
<dbReference type="PIRSF" id="PIRSF004869">
    <property type="entry name" value="PflX_prd"/>
    <property type="match status" value="1"/>
</dbReference>
<dbReference type="PANTHER" id="PTHR30352:SF5">
    <property type="entry name" value="PYRUVATE FORMATE-LYASE 1-ACTIVATING ENZYME"/>
    <property type="match status" value="1"/>
</dbReference>
<feature type="domain" description="Radical SAM core" evidence="7">
    <location>
        <begin position="80"/>
        <end position="298"/>
    </location>
</feature>
<reference evidence="8" key="1">
    <citation type="submission" date="2020-06" db="EMBL/GenBank/DDBJ databases">
        <title>Unique genomic features of the anaerobic methanotrophic archaea.</title>
        <authorList>
            <person name="Chadwick G.L."/>
            <person name="Skennerton C.T."/>
            <person name="Laso-Perez R."/>
            <person name="Leu A.O."/>
            <person name="Speth D.R."/>
            <person name="Yu H."/>
            <person name="Morgan-Lang C."/>
            <person name="Hatzenpichler R."/>
            <person name="Goudeau D."/>
            <person name="Malmstrom R."/>
            <person name="Brazelton W.J."/>
            <person name="Woyke T."/>
            <person name="Hallam S.J."/>
            <person name="Tyson G.W."/>
            <person name="Wegener G."/>
            <person name="Boetius A."/>
            <person name="Orphan V."/>
        </authorList>
    </citation>
    <scope>NUCLEOTIDE SEQUENCE</scope>
</reference>
<keyword evidence="3 6" id="KW-0479">Metal-binding</keyword>
<gene>
    <name evidence="8" type="primary">moaA_2</name>
    <name evidence="8" type="ORF">BHOFEJJL_00023</name>
</gene>
<keyword evidence="4 6" id="KW-0408">Iron</keyword>
<dbReference type="Pfam" id="PF04055">
    <property type="entry name" value="Radical_SAM"/>
    <property type="match status" value="1"/>
</dbReference>
<dbReference type="Gene3D" id="3.20.20.70">
    <property type="entry name" value="Aldolase class I"/>
    <property type="match status" value="1"/>
</dbReference>
<dbReference type="InterPro" id="IPR058240">
    <property type="entry name" value="rSAM_sf"/>
</dbReference>
<dbReference type="EMBL" id="MT631551">
    <property type="protein sequence ID" value="QNO53804.1"/>
    <property type="molecule type" value="Genomic_DNA"/>
</dbReference>
<dbReference type="PANTHER" id="PTHR30352">
    <property type="entry name" value="PYRUVATE FORMATE-LYASE-ACTIVATING ENZYME"/>
    <property type="match status" value="1"/>
</dbReference>
<name>A0A7G9Z0M0_9EURY</name>
<feature type="binding site" evidence="6">
    <location>
        <position position="102"/>
    </location>
    <ligand>
        <name>[4Fe-4S] cluster</name>
        <dbReference type="ChEBI" id="CHEBI:49883"/>
        <note>4Fe-4S-S-AdoMet</note>
    </ligand>
</feature>
<dbReference type="SFLD" id="SFLDS00029">
    <property type="entry name" value="Radical_SAM"/>
    <property type="match status" value="1"/>
</dbReference>
<keyword evidence="1" id="KW-0004">4Fe-4S</keyword>
<dbReference type="GO" id="GO:0051539">
    <property type="term" value="F:4 iron, 4 sulfur cluster binding"/>
    <property type="evidence" value="ECO:0007669"/>
    <property type="project" value="UniProtKB-KW"/>
</dbReference>
<feature type="binding site" evidence="6">
    <location>
        <position position="95"/>
    </location>
    <ligand>
        <name>[4Fe-4S] cluster</name>
        <dbReference type="ChEBI" id="CHEBI:49883"/>
        <note>4Fe-4S-S-AdoMet</note>
    </ligand>
</feature>
<dbReference type="InterPro" id="IPR013785">
    <property type="entry name" value="Aldolase_TIM"/>
</dbReference>
<evidence type="ECO:0000256" key="3">
    <source>
        <dbReference type="ARBA" id="ARBA00022723"/>
    </source>
</evidence>
<feature type="binding site" evidence="6">
    <location>
        <position position="99"/>
    </location>
    <ligand>
        <name>[4Fe-4S] cluster</name>
        <dbReference type="ChEBI" id="CHEBI:49883"/>
        <note>4Fe-4S-S-AdoMet</note>
    </ligand>
</feature>
<dbReference type="InterPro" id="IPR027596">
    <property type="entry name" value="AmmeMemoSam_rS"/>
</dbReference>
<dbReference type="CDD" id="cd01335">
    <property type="entry name" value="Radical_SAM"/>
    <property type="match status" value="1"/>
</dbReference>
<dbReference type="SMART" id="SM00729">
    <property type="entry name" value="Elp3"/>
    <property type="match status" value="1"/>
</dbReference>
<evidence type="ECO:0000256" key="4">
    <source>
        <dbReference type="ARBA" id="ARBA00023004"/>
    </source>
</evidence>
<dbReference type="AlphaFoldDB" id="A0A7G9Z0M0"/>
<dbReference type="NCBIfam" id="TIGR04337">
    <property type="entry name" value="AmmeMemoSam_rS"/>
    <property type="match status" value="1"/>
</dbReference>
<keyword evidence="2 6" id="KW-0949">S-adenosyl-L-methionine</keyword>
<dbReference type="PROSITE" id="PS51918">
    <property type="entry name" value="RADICAL_SAM"/>
    <property type="match status" value="1"/>
</dbReference>
<keyword evidence="5 6" id="KW-0411">Iron-sulfur</keyword>
<evidence type="ECO:0000313" key="8">
    <source>
        <dbReference type="EMBL" id="QNO53804.1"/>
    </source>
</evidence>
<evidence type="ECO:0000259" key="7">
    <source>
        <dbReference type="PROSITE" id="PS51918"/>
    </source>
</evidence>
<evidence type="ECO:0000256" key="1">
    <source>
        <dbReference type="ARBA" id="ARBA00022485"/>
    </source>
</evidence>
<sequence>MARENPCIKEALLYEQLESEFEDGKKKVRCGTCERFCKIAAGKFGFCKTRMNIDGKLYTLEYGDISSISANPIEKKPFFHFFPGSKALTVGSYSCNFSCPWCQNWDISKSVPNPARCNYVSPEKLVRMVKEKGCQGTSISFNEPTLLFEYSLDVFELAKKDGYYNTYVTNGYMSAEALRLLVEHGLDAMNVDVKGCGEAVRKYCGADVKKVWRNIKEAKRKGVHIEITTLIIPGVNDDEECVRSIASRIVKDTWENTPWHVTQYYPAYRALEFGLYKGRTPVEILERAWEIGKEEGLNYVYIGNVPGHPYENTYCPRCGTLLIKRYSFDVVSYRITAENKCPVCGEGIPI</sequence>
<proteinExistence type="predicted"/>